<dbReference type="InterPro" id="IPR033877">
    <property type="entry name" value="Frm2/Hbn1"/>
</dbReference>
<dbReference type="CDD" id="cd02140">
    <property type="entry name" value="Frm2-like"/>
    <property type="match status" value="1"/>
</dbReference>
<dbReference type="Gene3D" id="3.40.109.10">
    <property type="entry name" value="NADH Oxidase"/>
    <property type="match status" value="1"/>
</dbReference>
<name>A0A0R2G0F2_9LACO</name>
<dbReference type="PANTHER" id="PTHR43035:SF1">
    <property type="entry name" value="FATTY ACID REPRESSION MUTANT PROTEIN 2-RELATED"/>
    <property type="match status" value="1"/>
</dbReference>
<dbReference type="InterPro" id="IPR000415">
    <property type="entry name" value="Nitroreductase-like"/>
</dbReference>
<evidence type="ECO:0000313" key="6">
    <source>
        <dbReference type="Proteomes" id="UP000051296"/>
    </source>
</evidence>
<sequence>MDTEAFLALQAQRRSIYHLGKQVKVSDADLIKAFKTAIKQSPTPFNNQTTRAVFVLGAAHDRLWDMIIDRMRQVVNNDEQFNATTRLKLEGFKNGYGTVLLYTDMAVVKQFEEQFAFYADNFYDWSEEALGIAAYSVWMTATAAHLGGNLQHYNPVIDSDLQAAYDIPDSWRLRGQFVFGSIEEPAGDKDMMDDDVRFITVEP</sequence>
<dbReference type="Pfam" id="PF00881">
    <property type="entry name" value="Nitroreductase"/>
    <property type="match status" value="1"/>
</dbReference>
<keyword evidence="3" id="KW-0560">Oxidoreductase</keyword>
<dbReference type="GO" id="GO:0005737">
    <property type="term" value="C:cytoplasm"/>
    <property type="evidence" value="ECO:0007669"/>
    <property type="project" value="UniProtKB-SubCell"/>
</dbReference>
<dbReference type="STRING" id="1123500.GCA_000420365_00461"/>
<dbReference type="Proteomes" id="UP000051296">
    <property type="component" value="Unassembled WGS sequence"/>
</dbReference>
<dbReference type="FunFam" id="3.40.109.10:FF:000001">
    <property type="entry name" value="Nitroreductase family"/>
    <property type="match status" value="1"/>
</dbReference>
<keyword evidence="2" id="KW-0963">Cytoplasm</keyword>
<dbReference type="AlphaFoldDB" id="A0A0R2G0F2"/>
<proteinExistence type="predicted"/>
<dbReference type="GO" id="GO:0034599">
    <property type="term" value="P:cellular response to oxidative stress"/>
    <property type="evidence" value="ECO:0007669"/>
    <property type="project" value="InterPro"/>
</dbReference>
<evidence type="ECO:0000256" key="2">
    <source>
        <dbReference type="ARBA" id="ARBA00022490"/>
    </source>
</evidence>
<evidence type="ECO:0000259" key="4">
    <source>
        <dbReference type="Pfam" id="PF00881"/>
    </source>
</evidence>
<dbReference type="RefSeq" id="WP_022791260.1">
    <property type="nucleotide sequence ID" value="NZ_ATUU01000001.1"/>
</dbReference>
<organism evidence="5 6">
    <name type="scientific">Weissella halotolerans DSM 20190</name>
    <dbReference type="NCBI Taxonomy" id="1123500"/>
    <lineage>
        <taxon>Bacteria</taxon>
        <taxon>Bacillati</taxon>
        <taxon>Bacillota</taxon>
        <taxon>Bacilli</taxon>
        <taxon>Lactobacillales</taxon>
        <taxon>Lactobacillaceae</taxon>
        <taxon>Weissella</taxon>
    </lineage>
</organism>
<evidence type="ECO:0000313" key="5">
    <source>
        <dbReference type="EMBL" id="KRN33243.1"/>
    </source>
</evidence>
<keyword evidence="6" id="KW-1185">Reference proteome</keyword>
<dbReference type="eggNOG" id="COG3560">
    <property type="taxonomic scope" value="Bacteria"/>
</dbReference>
<comment type="subcellular location">
    <subcellularLocation>
        <location evidence="1">Cytoplasm</location>
    </subcellularLocation>
</comment>
<reference evidence="5 6" key="1">
    <citation type="journal article" date="2015" name="Genome Announc.">
        <title>Expanding the biotechnology potential of lactobacilli through comparative genomics of 213 strains and associated genera.</title>
        <authorList>
            <person name="Sun Z."/>
            <person name="Harris H.M."/>
            <person name="McCann A."/>
            <person name="Guo C."/>
            <person name="Argimon S."/>
            <person name="Zhang W."/>
            <person name="Yang X."/>
            <person name="Jeffery I.B."/>
            <person name="Cooney J.C."/>
            <person name="Kagawa T.F."/>
            <person name="Liu W."/>
            <person name="Song Y."/>
            <person name="Salvetti E."/>
            <person name="Wrobel A."/>
            <person name="Rasinkangas P."/>
            <person name="Parkhill J."/>
            <person name="Rea M.C."/>
            <person name="O'Sullivan O."/>
            <person name="Ritari J."/>
            <person name="Douillard F.P."/>
            <person name="Paul Ross R."/>
            <person name="Yang R."/>
            <person name="Briner A.E."/>
            <person name="Felis G.E."/>
            <person name="de Vos W.M."/>
            <person name="Barrangou R."/>
            <person name="Klaenhammer T.R."/>
            <person name="Caufield P.W."/>
            <person name="Cui Y."/>
            <person name="Zhang H."/>
            <person name="O'Toole P.W."/>
        </authorList>
    </citation>
    <scope>NUCLEOTIDE SEQUENCE [LARGE SCALE GENOMIC DNA]</scope>
    <source>
        <strain evidence="5 6">DSM 20190</strain>
    </source>
</reference>
<evidence type="ECO:0000256" key="3">
    <source>
        <dbReference type="ARBA" id="ARBA00023002"/>
    </source>
</evidence>
<accession>A0A0R2G0F2</accession>
<dbReference type="EMBL" id="JQAX01000001">
    <property type="protein sequence ID" value="KRN33243.1"/>
    <property type="molecule type" value="Genomic_DNA"/>
</dbReference>
<dbReference type="SUPFAM" id="SSF55469">
    <property type="entry name" value="FMN-dependent nitroreductase-like"/>
    <property type="match status" value="1"/>
</dbReference>
<dbReference type="PANTHER" id="PTHR43035">
    <property type="entry name" value="FATTY ACID REPRESSION MUTANT PROTEIN 2-RELATED"/>
    <property type="match status" value="1"/>
</dbReference>
<dbReference type="InParanoid" id="A0A0R2G0F2"/>
<evidence type="ECO:0000256" key="1">
    <source>
        <dbReference type="ARBA" id="ARBA00004496"/>
    </source>
</evidence>
<gene>
    <name evidence="5" type="ORF">IV68_GL000041</name>
</gene>
<dbReference type="PATRIC" id="fig|1123500.6.peg.40"/>
<comment type="caution">
    <text evidence="5">The sequence shown here is derived from an EMBL/GenBank/DDBJ whole genome shotgun (WGS) entry which is preliminary data.</text>
</comment>
<protein>
    <submittedName>
        <fullName evidence="5">Oxidoreductase</fullName>
    </submittedName>
</protein>
<feature type="domain" description="Nitroreductase" evidence="4">
    <location>
        <begin position="11"/>
        <end position="180"/>
    </location>
</feature>
<dbReference type="GO" id="GO:0016491">
    <property type="term" value="F:oxidoreductase activity"/>
    <property type="evidence" value="ECO:0007669"/>
    <property type="project" value="UniProtKB-KW"/>
</dbReference>
<dbReference type="OrthoDB" id="9810617at2"/>
<dbReference type="InterPro" id="IPR029479">
    <property type="entry name" value="Nitroreductase"/>
</dbReference>